<comment type="catalytic activity">
    <reaction evidence="7">
        <text>shikimate + ATP = 3-phosphoshikimate + ADP + H(+)</text>
        <dbReference type="Rhea" id="RHEA:13121"/>
        <dbReference type="ChEBI" id="CHEBI:15378"/>
        <dbReference type="ChEBI" id="CHEBI:30616"/>
        <dbReference type="ChEBI" id="CHEBI:36208"/>
        <dbReference type="ChEBI" id="CHEBI:145989"/>
        <dbReference type="ChEBI" id="CHEBI:456216"/>
        <dbReference type="EC" id="2.7.1.71"/>
    </reaction>
</comment>
<sequence>MALAELRDNVFLIGIMGAGKTTVARRLARDMHVAAIDVDAFMRRSYGKDATRIYKEVGERRFREIEIEMLKCCADLGPAIISCSEGVVATEEGRRVLAERGFAVLLETTCDGALDRIRSLRTRPLLATGTDAEEVAAERKPQLEASAQATVDVFDKSTGLVARNIEQMLKDEGIFKE</sequence>
<comment type="function">
    <text evidence="7">Catalyzes the specific phosphorylation of the 3-hydroxyl group of shikimic acid using ATP as a cosubstrate.</text>
</comment>
<keyword evidence="7" id="KW-0460">Magnesium</keyword>
<feature type="binding site" evidence="7">
    <location>
        <position position="39"/>
    </location>
    <ligand>
        <name>substrate</name>
    </ligand>
</feature>
<dbReference type="Gene3D" id="3.40.50.300">
    <property type="entry name" value="P-loop containing nucleotide triphosphate hydrolases"/>
    <property type="match status" value="1"/>
</dbReference>
<keyword evidence="7" id="KW-0963">Cytoplasm</keyword>
<dbReference type="GO" id="GO:0008652">
    <property type="term" value="P:amino acid biosynthetic process"/>
    <property type="evidence" value="ECO:0007669"/>
    <property type="project" value="UniProtKB-KW"/>
</dbReference>
<evidence type="ECO:0000256" key="4">
    <source>
        <dbReference type="ARBA" id="ARBA00022777"/>
    </source>
</evidence>
<dbReference type="Proteomes" id="UP000002026">
    <property type="component" value="Chromosome"/>
</dbReference>
<dbReference type="KEGG" id="shi:Shel_07850"/>
<dbReference type="STRING" id="471855.Shel_07850"/>
<reference evidence="8 9" key="1">
    <citation type="journal article" date="2009" name="Stand. Genomic Sci.">
        <title>Complete genome sequence of Slackia heliotrinireducens type strain (RHS 1).</title>
        <authorList>
            <person name="Pukall R."/>
            <person name="Lapidus A."/>
            <person name="Nolan M."/>
            <person name="Copeland A."/>
            <person name="Glavina Del Rio T."/>
            <person name="Lucas S."/>
            <person name="Chen F."/>
            <person name="Tice H."/>
            <person name="Cheng J.F."/>
            <person name="Chertkov O."/>
            <person name="Bruce D."/>
            <person name="Goodwin L."/>
            <person name="Kuske C."/>
            <person name="Brettin T."/>
            <person name="Detter J.C."/>
            <person name="Han C."/>
            <person name="Pitluck S."/>
            <person name="Pati A."/>
            <person name="Mavrommatis K."/>
            <person name="Ivanova N."/>
            <person name="Ovchinnikova G."/>
            <person name="Chen A."/>
            <person name="Palaniappan K."/>
            <person name="Schneider S."/>
            <person name="Rohde M."/>
            <person name="Chain P."/>
            <person name="D'haeseleer P."/>
            <person name="Goker M."/>
            <person name="Bristow J."/>
            <person name="Eisen J.A."/>
            <person name="Markowitz V."/>
            <person name="Kyrpides N.C."/>
            <person name="Klenk H.P."/>
            <person name="Hugenholtz P."/>
        </authorList>
    </citation>
    <scope>NUCLEOTIDE SEQUENCE [LARGE SCALE GENOMIC DNA]</scope>
    <source>
        <strain evidence="9">ATCC 29202 / DSM 20476 / NCTC 11029 / RHS 1</strain>
    </source>
</reference>
<comment type="subcellular location">
    <subcellularLocation>
        <location evidence="7">Cytoplasm</location>
    </subcellularLocation>
</comment>
<comment type="pathway">
    <text evidence="7">Metabolic intermediate biosynthesis; chorismate biosynthesis; chorismate from D-erythrose 4-phosphate and phosphoenolpyruvate: step 5/7.</text>
</comment>
<name>C7N4K6_SLAHD</name>
<evidence type="ECO:0000256" key="7">
    <source>
        <dbReference type="HAMAP-Rule" id="MF_00109"/>
    </source>
</evidence>
<dbReference type="Pfam" id="PF01202">
    <property type="entry name" value="SKI"/>
    <property type="match status" value="1"/>
</dbReference>
<dbReference type="UniPathway" id="UPA00053">
    <property type="reaction ID" value="UER00088"/>
</dbReference>
<dbReference type="RefSeq" id="WP_012797945.1">
    <property type="nucleotide sequence ID" value="NC_013165.1"/>
</dbReference>
<dbReference type="eggNOG" id="COG0703">
    <property type="taxonomic scope" value="Bacteria"/>
</dbReference>
<keyword evidence="5 7" id="KW-0067">ATP-binding</keyword>
<dbReference type="PANTHER" id="PTHR21087:SF16">
    <property type="entry name" value="SHIKIMATE KINASE 1, CHLOROPLASTIC"/>
    <property type="match status" value="1"/>
</dbReference>
<dbReference type="HAMAP" id="MF_00109">
    <property type="entry name" value="Shikimate_kinase"/>
    <property type="match status" value="1"/>
</dbReference>
<evidence type="ECO:0000256" key="6">
    <source>
        <dbReference type="ARBA" id="ARBA00023141"/>
    </source>
</evidence>
<dbReference type="HOGENOM" id="CLU_057607_4_3_11"/>
<evidence type="ECO:0000256" key="2">
    <source>
        <dbReference type="ARBA" id="ARBA00022679"/>
    </source>
</evidence>
<comment type="subunit">
    <text evidence="7">Monomer.</text>
</comment>
<feature type="binding site" evidence="7">
    <location>
        <position position="21"/>
    </location>
    <ligand>
        <name>Mg(2+)</name>
        <dbReference type="ChEBI" id="CHEBI:18420"/>
    </ligand>
</feature>
<dbReference type="EC" id="2.7.1.71" evidence="7"/>
<feature type="binding site" evidence="7">
    <location>
        <position position="139"/>
    </location>
    <ligand>
        <name>substrate</name>
    </ligand>
</feature>
<dbReference type="InterPro" id="IPR000623">
    <property type="entry name" value="Shikimate_kinase/TSH1"/>
</dbReference>
<protein>
    <recommendedName>
        <fullName evidence="7">Shikimate kinase</fullName>
        <shortName evidence="7">SK</shortName>
        <ecNumber evidence="7">2.7.1.71</ecNumber>
    </recommendedName>
</protein>
<dbReference type="GO" id="GO:0005524">
    <property type="term" value="F:ATP binding"/>
    <property type="evidence" value="ECO:0007669"/>
    <property type="project" value="UniProtKB-UniRule"/>
</dbReference>
<comment type="caution">
    <text evidence="7">Lacks conserved residue(s) required for the propagation of feature annotation.</text>
</comment>
<proteinExistence type="inferred from homology"/>
<accession>C7N4K6</accession>
<dbReference type="InterPro" id="IPR031322">
    <property type="entry name" value="Shikimate/glucono_kinase"/>
</dbReference>
<keyword evidence="3 7" id="KW-0547">Nucleotide-binding</keyword>
<feature type="binding site" evidence="7">
    <location>
        <position position="63"/>
    </location>
    <ligand>
        <name>substrate</name>
    </ligand>
</feature>
<evidence type="ECO:0000256" key="1">
    <source>
        <dbReference type="ARBA" id="ARBA00022605"/>
    </source>
</evidence>
<dbReference type="GO" id="GO:0000287">
    <property type="term" value="F:magnesium ion binding"/>
    <property type="evidence" value="ECO:0007669"/>
    <property type="project" value="UniProtKB-UniRule"/>
</dbReference>
<dbReference type="InterPro" id="IPR027417">
    <property type="entry name" value="P-loop_NTPase"/>
</dbReference>
<dbReference type="PRINTS" id="PR01100">
    <property type="entry name" value="SHIKIMTKNASE"/>
</dbReference>
<evidence type="ECO:0000313" key="9">
    <source>
        <dbReference type="Proteomes" id="UP000002026"/>
    </source>
</evidence>
<dbReference type="GO" id="GO:0009423">
    <property type="term" value="P:chorismate biosynthetic process"/>
    <property type="evidence" value="ECO:0007669"/>
    <property type="project" value="UniProtKB-UniRule"/>
</dbReference>
<dbReference type="GO" id="GO:0004765">
    <property type="term" value="F:shikimate kinase activity"/>
    <property type="evidence" value="ECO:0007669"/>
    <property type="project" value="UniProtKB-UniRule"/>
</dbReference>
<feature type="binding site" evidence="7">
    <location>
        <begin position="17"/>
        <end position="22"/>
    </location>
    <ligand>
        <name>ATP</name>
        <dbReference type="ChEBI" id="CHEBI:30616"/>
    </ligand>
</feature>
<keyword evidence="4 7" id="KW-0418">Kinase</keyword>
<dbReference type="GO" id="GO:0005829">
    <property type="term" value="C:cytosol"/>
    <property type="evidence" value="ECO:0007669"/>
    <property type="project" value="TreeGrafter"/>
</dbReference>
<dbReference type="GO" id="GO:0009073">
    <property type="term" value="P:aromatic amino acid family biosynthetic process"/>
    <property type="evidence" value="ECO:0007669"/>
    <property type="project" value="UniProtKB-KW"/>
</dbReference>
<dbReference type="CDD" id="cd00464">
    <property type="entry name" value="SK"/>
    <property type="match status" value="1"/>
</dbReference>
<dbReference type="PANTHER" id="PTHR21087">
    <property type="entry name" value="SHIKIMATE KINASE"/>
    <property type="match status" value="1"/>
</dbReference>
<keyword evidence="6 7" id="KW-0057">Aromatic amino acid biosynthesis</keyword>
<comment type="similarity">
    <text evidence="7">Belongs to the shikimate kinase family.</text>
</comment>
<keyword evidence="7" id="KW-0479">Metal-binding</keyword>
<dbReference type="SUPFAM" id="SSF52540">
    <property type="entry name" value="P-loop containing nucleoside triphosphate hydrolases"/>
    <property type="match status" value="1"/>
</dbReference>
<dbReference type="AlphaFoldDB" id="C7N4K6"/>
<keyword evidence="1 7" id="KW-0028">Amino-acid biosynthesis</keyword>
<keyword evidence="2 7" id="KW-0808">Transferase</keyword>
<comment type="cofactor">
    <cofactor evidence="7">
        <name>Mg(2+)</name>
        <dbReference type="ChEBI" id="CHEBI:18420"/>
    </cofactor>
    <text evidence="7">Binds 1 Mg(2+) ion per subunit.</text>
</comment>
<evidence type="ECO:0000313" key="8">
    <source>
        <dbReference type="EMBL" id="ACV21841.1"/>
    </source>
</evidence>
<keyword evidence="9" id="KW-1185">Reference proteome</keyword>
<gene>
    <name evidence="7" type="primary">aroK</name>
    <name evidence="8" type="ordered locus">Shel_07850</name>
</gene>
<feature type="binding site" evidence="7">
    <location>
        <position position="123"/>
    </location>
    <ligand>
        <name>ATP</name>
        <dbReference type="ChEBI" id="CHEBI:30616"/>
    </ligand>
</feature>
<evidence type="ECO:0000256" key="3">
    <source>
        <dbReference type="ARBA" id="ARBA00022741"/>
    </source>
</evidence>
<dbReference type="EMBL" id="CP001684">
    <property type="protein sequence ID" value="ACV21841.1"/>
    <property type="molecule type" value="Genomic_DNA"/>
</dbReference>
<organism evidence="8 9">
    <name type="scientific">Slackia heliotrinireducens (strain ATCC 29202 / DSM 20476 / NCTC 11029 / RHS 1)</name>
    <name type="common">Peptococcus heliotrinreducens</name>
    <dbReference type="NCBI Taxonomy" id="471855"/>
    <lineage>
        <taxon>Bacteria</taxon>
        <taxon>Bacillati</taxon>
        <taxon>Actinomycetota</taxon>
        <taxon>Coriobacteriia</taxon>
        <taxon>Eggerthellales</taxon>
        <taxon>Eggerthellaceae</taxon>
        <taxon>Slackia</taxon>
    </lineage>
</organism>
<evidence type="ECO:0000256" key="5">
    <source>
        <dbReference type="ARBA" id="ARBA00022840"/>
    </source>
</evidence>